<dbReference type="EMBL" id="JAICCE010000005">
    <property type="protein sequence ID" value="KAG9277735.1"/>
    <property type="molecule type" value="Genomic_DNA"/>
</dbReference>
<organism evidence="1 2">
    <name type="scientific">Astyanax mexicanus</name>
    <name type="common">Blind cave fish</name>
    <name type="synonym">Astyanax fasciatus mexicanus</name>
    <dbReference type="NCBI Taxonomy" id="7994"/>
    <lineage>
        <taxon>Eukaryota</taxon>
        <taxon>Metazoa</taxon>
        <taxon>Chordata</taxon>
        <taxon>Craniata</taxon>
        <taxon>Vertebrata</taxon>
        <taxon>Euteleostomi</taxon>
        <taxon>Actinopterygii</taxon>
        <taxon>Neopterygii</taxon>
        <taxon>Teleostei</taxon>
        <taxon>Ostariophysi</taxon>
        <taxon>Characiformes</taxon>
        <taxon>Characoidei</taxon>
        <taxon>Acestrorhamphidae</taxon>
        <taxon>Acestrorhamphinae</taxon>
        <taxon>Astyanax</taxon>
    </lineage>
</organism>
<dbReference type="GO" id="GO:0055105">
    <property type="term" value="F:ubiquitin-protein transferase inhibitor activity"/>
    <property type="evidence" value="ECO:0007669"/>
    <property type="project" value="TreeGrafter"/>
</dbReference>
<reference evidence="1 2" key="1">
    <citation type="submission" date="2021-07" db="EMBL/GenBank/DDBJ databases">
        <authorList>
            <person name="Imarazene B."/>
            <person name="Zahm M."/>
            <person name="Klopp C."/>
            <person name="Cabau C."/>
            <person name="Beille S."/>
            <person name="Jouanno E."/>
            <person name="Castinel A."/>
            <person name="Lluch J."/>
            <person name="Gil L."/>
            <person name="Kuchtly C."/>
            <person name="Lopez Roques C."/>
            <person name="Donnadieu C."/>
            <person name="Parrinello H."/>
            <person name="Journot L."/>
            <person name="Du K."/>
            <person name="Schartl M."/>
            <person name="Retaux S."/>
            <person name="Guiguen Y."/>
        </authorList>
    </citation>
    <scope>NUCLEOTIDE SEQUENCE [LARGE SCALE GENOMIC DNA]</scope>
    <source>
        <strain evidence="1">Pach_M1</strain>
        <tissue evidence="1">Testis</tissue>
    </source>
</reference>
<dbReference type="PANTHER" id="PTHR15430:SF1">
    <property type="entry name" value="GLOMULIN"/>
    <property type="match status" value="1"/>
</dbReference>
<gene>
    <name evidence="1" type="primary">GLMN</name>
    <name evidence="1" type="ORF">AMEX_G7774</name>
</gene>
<evidence type="ECO:0000313" key="1">
    <source>
        <dbReference type="EMBL" id="KAG9277735.1"/>
    </source>
</evidence>
<dbReference type="GO" id="GO:0005737">
    <property type="term" value="C:cytoplasm"/>
    <property type="evidence" value="ECO:0007669"/>
    <property type="project" value="TreeGrafter"/>
</dbReference>
<dbReference type="Proteomes" id="UP000752171">
    <property type="component" value="Unassembled WGS sequence"/>
</dbReference>
<protein>
    <submittedName>
        <fullName evidence="1">Glomulin</fullName>
    </submittedName>
</protein>
<dbReference type="Pfam" id="PF08568">
    <property type="entry name" value="Kinetochor_Ybp2"/>
    <property type="match status" value="1"/>
</dbReference>
<evidence type="ECO:0000313" key="2">
    <source>
        <dbReference type="Proteomes" id="UP000752171"/>
    </source>
</evidence>
<sequence length="591" mass="67496">MEVNQLDDVIQRWGTTREKDLKAEDHELFLNIGRTCIAQGDCAQLLDFITEEKNQGIVRSMGSGLLGPLIKEVVRKERDPQHCDAVITHLIQICNADELLDILLKEIDDTDPDAVADTIILLMQHIQPVLSRLGDSKVPALGLALRSLQRQIAMLPVPYSRKQEQEDKLGLCRCCTALLTFVQPFVQEVKSHDAKGPETTGYEEGLRTVLLNFCMESLRGPLLEAQLEREADSTQNSPLWNFATEIMSILLVIQPLPKLLFYYPLKGREDSGITKQDQAHPTESRACLAYLLFVQLIAMEVFPAVFSPVFVLQCNMEYINILLSRKDESWILKGLDLYVKSLERVLDSSLPVQLLELRVFHSVSQVLLTIMIDCPIQHLRVKALVVFQLFIEKLNGEAKHKFFRLCIMKTSQHAGVHSVILKNIKNQVEHSSKLEHSDGWFERTLLISLLKDTVSLPQGPETDLLHGMDRVMESLNLLRYLLIKERKHAAIWTDLCKIAESYIKTLRVCLSMSKSYYGTELKRLQEEKRIKAREFKETYGEKSMRPMMVKNEKLGGMSPEAQDKVLQCAIVTYDLMESLVVRIEEIIEERV</sequence>
<name>A0A8T2M7K8_ASTMX</name>
<dbReference type="PANTHER" id="PTHR15430">
    <property type="entry name" value="GLOMULIN"/>
    <property type="match status" value="1"/>
</dbReference>
<dbReference type="InterPro" id="IPR019516">
    <property type="entry name" value="Glomulin/ALF4"/>
</dbReference>
<proteinExistence type="predicted"/>
<dbReference type="InterPro" id="IPR013877">
    <property type="entry name" value="YAP-bd/ALF4/Glomulin"/>
</dbReference>
<accession>A0A8T2M7K8</accession>
<comment type="caution">
    <text evidence="1">The sequence shown here is derived from an EMBL/GenBank/DDBJ whole genome shotgun (WGS) entry which is preliminary data.</text>
</comment>
<dbReference type="AlphaFoldDB" id="A0A8T2M7K8"/>